<dbReference type="OrthoDB" id="3403133at2"/>
<reference evidence="2" key="1">
    <citation type="submission" date="2016-10" db="EMBL/GenBank/DDBJ databases">
        <authorList>
            <person name="Varghese N."/>
            <person name="Submissions S."/>
        </authorList>
    </citation>
    <scope>NUCLEOTIDE SEQUENCE [LARGE SCALE GENOMIC DNA]</scope>
    <source>
        <strain evidence="2">CGMCC 4.6945</strain>
    </source>
</reference>
<keyword evidence="2" id="KW-1185">Reference proteome</keyword>
<name>A0A1I1A3U1_9CELL</name>
<organism evidence="1 2">
    <name type="scientific">Cellulomonas marina</name>
    <dbReference type="NCBI Taxonomy" id="988821"/>
    <lineage>
        <taxon>Bacteria</taxon>
        <taxon>Bacillati</taxon>
        <taxon>Actinomycetota</taxon>
        <taxon>Actinomycetes</taxon>
        <taxon>Micrococcales</taxon>
        <taxon>Cellulomonadaceae</taxon>
        <taxon>Cellulomonas</taxon>
    </lineage>
</organism>
<evidence type="ECO:0000313" key="2">
    <source>
        <dbReference type="Proteomes" id="UP000199012"/>
    </source>
</evidence>
<dbReference type="RefSeq" id="WP_090034130.1">
    <property type="nucleotide sequence ID" value="NZ_BONM01000049.1"/>
</dbReference>
<evidence type="ECO:0008006" key="3">
    <source>
        <dbReference type="Google" id="ProtNLM"/>
    </source>
</evidence>
<protein>
    <recommendedName>
        <fullName evidence="3">TnsA endonuclease N terminal</fullName>
    </recommendedName>
</protein>
<sequence length="241" mass="26212">MEPHAARAAYLTSEGVELESDLADVDLRAVAQGMPVRLPPSYAGQRNYPGLFWSSTNGRHVVYESLLELAWLWLADFDASIVRVSAQPLRIVGWDGGRQRVRYPDFLALDHSVRARVVDVKPADLLDEPEVKASLSWTSSTMRCAGIDYSVWSGAPATVLRNIRLAASARRPGLVPDDAVHAAVTHCPAGGCGIGDLEARIRQTSTWSSPRTAILAALWQSLLRCDMSRPITADSHVEAAA</sequence>
<gene>
    <name evidence="1" type="ORF">SAMN05421867_1153</name>
</gene>
<dbReference type="InterPro" id="IPR048000">
    <property type="entry name" value="TnsA-like"/>
</dbReference>
<dbReference type="Proteomes" id="UP000199012">
    <property type="component" value="Unassembled WGS sequence"/>
</dbReference>
<proteinExistence type="predicted"/>
<evidence type="ECO:0000313" key="1">
    <source>
        <dbReference type="EMBL" id="SFB32621.1"/>
    </source>
</evidence>
<dbReference type="EMBL" id="FOKA01000015">
    <property type="protein sequence ID" value="SFB32621.1"/>
    <property type="molecule type" value="Genomic_DNA"/>
</dbReference>
<dbReference type="AlphaFoldDB" id="A0A1I1A3U1"/>
<accession>A0A1I1A3U1</accession>
<dbReference type="STRING" id="988821.SAMN05421867_1153"/>
<dbReference type="NCBIfam" id="NF033179">
    <property type="entry name" value="TnsA_like_Actin"/>
    <property type="match status" value="1"/>
</dbReference>